<dbReference type="SUPFAM" id="SSF57802">
    <property type="entry name" value="Rubredoxin-like"/>
    <property type="match status" value="1"/>
</dbReference>
<gene>
    <name evidence="1" type="ORF">GYA27_00890</name>
</gene>
<accession>A0A7X9DJQ3</accession>
<protein>
    <submittedName>
        <fullName evidence="1">Uncharacterized protein</fullName>
    </submittedName>
</protein>
<organism evidence="1 2">
    <name type="scientific">candidate division WWE3 bacterium</name>
    <dbReference type="NCBI Taxonomy" id="2053526"/>
    <lineage>
        <taxon>Bacteria</taxon>
        <taxon>Katanobacteria</taxon>
    </lineage>
</organism>
<dbReference type="Proteomes" id="UP000526033">
    <property type="component" value="Unassembled WGS sequence"/>
</dbReference>
<proteinExistence type="predicted"/>
<comment type="caution">
    <text evidence="1">The sequence shown here is derived from an EMBL/GenBank/DDBJ whole genome shotgun (WGS) entry which is preliminary data.</text>
</comment>
<sequence>MTKIQSTKTICYICGTEYEGNVVASTYSSLPQPNIKPLVCPKCGAPYKMHIGLQVGMAKEILLNILKSDEEAEKVLYSFVRTDKELNEWSDYLKKYATESNMDEWRRFDAQIKNTSKAEEISKIENLIKNNALNEAIDRITESTREKVKENMLKYKYE</sequence>
<name>A0A7X9DJQ3_UNCKA</name>
<dbReference type="EMBL" id="JAAZNL010000007">
    <property type="protein sequence ID" value="NMB69746.1"/>
    <property type="molecule type" value="Genomic_DNA"/>
</dbReference>
<evidence type="ECO:0000313" key="2">
    <source>
        <dbReference type="Proteomes" id="UP000526033"/>
    </source>
</evidence>
<reference evidence="1 2" key="1">
    <citation type="journal article" date="2020" name="Biotechnol. Biofuels">
        <title>New insights from the biogas microbiome by comprehensive genome-resolved metagenomics of nearly 1600 species originating from multiple anaerobic digesters.</title>
        <authorList>
            <person name="Campanaro S."/>
            <person name="Treu L."/>
            <person name="Rodriguez-R L.M."/>
            <person name="Kovalovszki A."/>
            <person name="Ziels R.M."/>
            <person name="Maus I."/>
            <person name="Zhu X."/>
            <person name="Kougias P.G."/>
            <person name="Basile A."/>
            <person name="Luo G."/>
            <person name="Schluter A."/>
            <person name="Konstantinidis K.T."/>
            <person name="Angelidaki I."/>
        </authorList>
    </citation>
    <scope>NUCLEOTIDE SEQUENCE [LARGE SCALE GENOMIC DNA]</scope>
    <source>
        <strain evidence="1">AS27yjCOA_165</strain>
    </source>
</reference>
<dbReference type="AlphaFoldDB" id="A0A7X9DJQ3"/>
<evidence type="ECO:0000313" key="1">
    <source>
        <dbReference type="EMBL" id="NMB69746.1"/>
    </source>
</evidence>